<dbReference type="Pfam" id="PF02958">
    <property type="entry name" value="EcKL"/>
    <property type="match status" value="1"/>
</dbReference>
<dbReference type="InterPro" id="IPR011009">
    <property type="entry name" value="Kinase-like_dom_sf"/>
</dbReference>
<dbReference type="SUPFAM" id="SSF56112">
    <property type="entry name" value="Protein kinase-like (PK-like)"/>
    <property type="match status" value="1"/>
</dbReference>
<dbReference type="PANTHER" id="PTHR11012:SF30">
    <property type="entry name" value="PROTEIN KINASE-LIKE DOMAIN-CONTAINING"/>
    <property type="match status" value="1"/>
</dbReference>
<organism evidence="1">
    <name type="scientific">Dendroctonus ponderosae</name>
    <name type="common">Mountain pine beetle</name>
    <dbReference type="NCBI Taxonomy" id="77166"/>
    <lineage>
        <taxon>Eukaryota</taxon>
        <taxon>Metazoa</taxon>
        <taxon>Ecdysozoa</taxon>
        <taxon>Arthropoda</taxon>
        <taxon>Hexapoda</taxon>
        <taxon>Insecta</taxon>
        <taxon>Pterygota</taxon>
        <taxon>Neoptera</taxon>
        <taxon>Endopterygota</taxon>
        <taxon>Coleoptera</taxon>
        <taxon>Polyphaga</taxon>
        <taxon>Cucujiformia</taxon>
        <taxon>Curculionidae</taxon>
        <taxon>Scolytinae</taxon>
        <taxon>Dendroctonus</taxon>
    </lineage>
</organism>
<reference evidence="1" key="1">
    <citation type="journal article" date="2013" name="Genome Biol.">
        <title>Draft genome of the mountain pine beetle, Dendroctonus ponderosae Hopkins, a major forest pest.</title>
        <authorList>
            <person name="Keeling C.I."/>
            <person name="Yuen M.M."/>
            <person name="Liao N.Y."/>
            <person name="Docking T.R."/>
            <person name="Chan S.K."/>
            <person name="Taylor G.A."/>
            <person name="Palmquist D.L."/>
            <person name="Jackman S.D."/>
            <person name="Nguyen A."/>
            <person name="Li M."/>
            <person name="Henderson H."/>
            <person name="Janes J.K."/>
            <person name="Zhao Y."/>
            <person name="Pandoh P."/>
            <person name="Moore R."/>
            <person name="Sperling F.A."/>
            <person name="Huber D.P."/>
            <person name="Birol I."/>
            <person name="Jones S.J."/>
            <person name="Bohlmann J."/>
        </authorList>
    </citation>
    <scope>NUCLEOTIDE SEQUENCE</scope>
</reference>
<gene>
    <name evidence="1" type="ORF">YQE_02811</name>
</gene>
<feature type="non-terminal residue" evidence="1">
    <location>
        <position position="1"/>
    </location>
</feature>
<dbReference type="InterPro" id="IPR004119">
    <property type="entry name" value="EcKL"/>
</dbReference>
<accession>N6UJC8</accession>
<sequence length="113" mass="13203">MQENFKSALEGFNYTRKYAAWTHGDICWSNNLMFKYCANGELESIKFLDHQLGRNSTPVHDLSYLFYSGALKAEFYKLDYYLDLYYQSFSKFARELGADPNELLPLEALKSLL</sequence>
<name>N6UJC8_DENPD</name>
<dbReference type="HOGENOM" id="CLU_2135997_0_0_1"/>
<proteinExistence type="predicted"/>
<evidence type="ECO:0000313" key="1">
    <source>
        <dbReference type="EMBL" id="ENN80771.1"/>
    </source>
</evidence>
<dbReference type="AlphaFoldDB" id="N6UJC8"/>
<dbReference type="OrthoDB" id="8250698at2759"/>
<dbReference type="PANTHER" id="PTHR11012">
    <property type="entry name" value="PROTEIN KINASE-LIKE DOMAIN-CONTAINING"/>
    <property type="match status" value="1"/>
</dbReference>
<protein>
    <submittedName>
        <fullName evidence="1">Uncharacterized protein</fullName>
    </submittedName>
</protein>
<dbReference type="EMBL" id="KB740375">
    <property type="protein sequence ID" value="ENN80771.1"/>
    <property type="molecule type" value="Genomic_DNA"/>
</dbReference>